<gene>
    <name evidence="1" type="ORF">EVAR_11353_1</name>
</gene>
<proteinExistence type="predicted"/>
<evidence type="ECO:0000313" key="1">
    <source>
        <dbReference type="EMBL" id="GBP19963.1"/>
    </source>
</evidence>
<reference evidence="1 2" key="1">
    <citation type="journal article" date="2019" name="Commun. Biol.">
        <title>The bagworm genome reveals a unique fibroin gene that provides high tensile strength.</title>
        <authorList>
            <person name="Kono N."/>
            <person name="Nakamura H."/>
            <person name="Ohtoshi R."/>
            <person name="Tomita M."/>
            <person name="Numata K."/>
            <person name="Arakawa K."/>
        </authorList>
    </citation>
    <scope>NUCLEOTIDE SEQUENCE [LARGE SCALE GENOMIC DNA]</scope>
</reference>
<accession>A0A4C1U0S5</accession>
<evidence type="ECO:0000313" key="2">
    <source>
        <dbReference type="Proteomes" id="UP000299102"/>
    </source>
</evidence>
<name>A0A4C1U0S5_EUMVA</name>
<dbReference type="AlphaFoldDB" id="A0A4C1U0S5"/>
<dbReference type="EMBL" id="BGZK01000113">
    <property type="protein sequence ID" value="GBP19963.1"/>
    <property type="molecule type" value="Genomic_DNA"/>
</dbReference>
<dbReference type="Proteomes" id="UP000299102">
    <property type="component" value="Unassembled WGS sequence"/>
</dbReference>
<sequence length="92" mass="10030">MTIGVGPFITASAGAGVLTSFNQKRCLVECASGWKGKRAFEPPERRRSSPPMDIRNKPQRSYLCVVALLGNITYLMEGKLTEGYYDDEGAVG</sequence>
<keyword evidence="2" id="KW-1185">Reference proteome</keyword>
<comment type="caution">
    <text evidence="1">The sequence shown here is derived from an EMBL/GenBank/DDBJ whole genome shotgun (WGS) entry which is preliminary data.</text>
</comment>
<organism evidence="1 2">
    <name type="scientific">Eumeta variegata</name>
    <name type="common">Bagworm moth</name>
    <name type="synonym">Eumeta japonica</name>
    <dbReference type="NCBI Taxonomy" id="151549"/>
    <lineage>
        <taxon>Eukaryota</taxon>
        <taxon>Metazoa</taxon>
        <taxon>Ecdysozoa</taxon>
        <taxon>Arthropoda</taxon>
        <taxon>Hexapoda</taxon>
        <taxon>Insecta</taxon>
        <taxon>Pterygota</taxon>
        <taxon>Neoptera</taxon>
        <taxon>Endopterygota</taxon>
        <taxon>Lepidoptera</taxon>
        <taxon>Glossata</taxon>
        <taxon>Ditrysia</taxon>
        <taxon>Tineoidea</taxon>
        <taxon>Psychidae</taxon>
        <taxon>Oiketicinae</taxon>
        <taxon>Eumeta</taxon>
    </lineage>
</organism>
<protein>
    <submittedName>
        <fullName evidence="1">Uncharacterized protein</fullName>
    </submittedName>
</protein>